<dbReference type="PANTHER" id="PTHR35701">
    <property type="entry name" value="OS11G0148400 PROTEIN"/>
    <property type="match status" value="1"/>
</dbReference>
<evidence type="ECO:0000313" key="3">
    <source>
        <dbReference type="Proteomes" id="UP000236161"/>
    </source>
</evidence>
<proteinExistence type="predicted"/>
<accession>A0A2I0A4I9</accession>
<protein>
    <submittedName>
        <fullName evidence="2">Uncharacterized protein</fullName>
    </submittedName>
</protein>
<organism evidence="2 3">
    <name type="scientific">Apostasia shenzhenica</name>
    <dbReference type="NCBI Taxonomy" id="1088818"/>
    <lineage>
        <taxon>Eukaryota</taxon>
        <taxon>Viridiplantae</taxon>
        <taxon>Streptophyta</taxon>
        <taxon>Embryophyta</taxon>
        <taxon>Tracheophyta</taxon>
        <taxon>Spermatophyta</taxon>
        <taxon>Magnoliopsida</taxon>
        <taxon>Liliopsida</taxon>
        <taxon>Asparagales</taxon>
        <taxon>Orchidaceae</taxon>
        <taxon>Apostasioideae</taxon>
        <taxon>Apostasia</taxon>
    </lineage>
</organism>
<keyword evidence="3" id="KW-1185">Reference proteome</keyword>
<reference evidence="2 3" key="1">
    <citation type="journal article" date="2017" name="Nature">
        <title>The Apostasia genome and the evolution of orchids.</title>
        <authorList>
            <person name="Zhang G.Q."/>
            <person name="Liu K.W."/>
            <person name="Li Z."/>
            <person name="Lohaus R."/>
            <person name="Hsiao Y.Y."/>
            <person name="Niu S.C."/>
            <person name="Wang J.Y."/>
            <person name="Lin Y.C."/>
            <person name="Xu Q."/>
            <person name="Chen L.J."/>
            <person name="Yoshida K."/>
            <person name="Fujiwara S."/>
            <person name="Wang Z.W."/>
            <person name="Zhang Y.Q."/>
            <person name="Mitsuda N."/>
            <person name="Wang M."/>
            <person name="Liu G.H."/>
            <person name="Pecoraro L."/>
            <person name="Huang H.X."/>
            <person name="Xiao X.J."/>
            <person name="Lin M."/>
            <person name="Wu X.Y."/>
            <person name="Wu W.L."/>
            <person name="Chen Y.Y."/>
            <person name="Chang S.B."/>
            <person name="Sakamoto S."/>
            <person name="Ohme-Takagi M."/>
            <person name="Yagi M."/>
            <person name="Zeng S.J."/>
            <person name="Shen C.Y."/>
            <person name="Yeh C.M."/>
            <person name="Luo Y.B."/>
            <person name="Tsai W.C."/>
            <person name="Van de Peer Y."/>
            <person name="Liu Z.J."/>
        </authorList>
    </citation>
    <scope>NUCLEOTIDE SEQUENCE [LARGE SCALE GENOMIC DNA]</scope>
    <source>
        <strain evidence="3">cv. Shenzhen</strain>
        <tissue evidence="2">Stem</tissue>
    </source>
</reference>
<dbReference type="OrthoDB" id="765227at2759"/>
<name>A0A2I0A4I9_9ASPA</name>
<dbReference type="Proteomes" id="UP000236161">
    <property type="component" value="Unassembled WGS sequence"/>
</dbReference>
<dbReference type="EMBL" id="KZ452024">
    <property type="protein sequence ID" value="PKA50459.1"/>
    <property type="molecule type" value="Genomic_DNA"/>
</dbReference>
<gene>
    <name evidence="2" type="ORF">AXF42_Ash020779</name>
</gene>
<dbReference type="PANTHER" id="PTHR35701:SF1">
    <property type="entry name" value="OS11G0148400 PROTEIN"/>
    <property type="match status" value="1"/>
</dbReference>
<feature type="region of interest" description="Disordered" evidence="1">
    <location>
        <begin position="1"/>
        <end position="25"/>
    </location>
</feature>
<sequence>MSVNPPELFPAFAGTDIGSNSSSDDDYGDFVFSSPCSLHAPPTIPSSALALDAAADEDDWGDFLAIPLGSQSFHLQSSSPSSLPFDPSSDAFPADPSSRFGEEEPEEPEQIEGPGVLGNGFDSSPSRNHSSLKRAPSGQLKDLIENLYGQDCDYGCIFQDIKEVRWTIWDNHDLNLTTDAVGKNDSNGKFEDHIKHDTDGRTDSSPVSVSEILGNLYDKANRLQCNGHSHGHANNGKEMDQHRQSSAYINGDDHFDQFDWDFRSAAGTGETEKLPDHESQSFPNVSTSCNIVVSYCRLKEESLSFIAHHLRALKVWCTLHNENLKLYFLECKLCNIEIINSYRFLLFQRTHLT</sequence>
<feature type="region of interest" description="Disordered" evidence="1">
    <location>
        <begin position="77"/>
        <end position="136"/>
    </location>
</feature>
<evidence type="ECO:0000313" key="2">
    <source>
        <dbReference type="EMBL" id="PKA50459.1"/>
    </source>
</evidence>
<feature type="compositionally biased region" description="Low complexity" evidence="1">
    <location>
        <begin position="77"/>
        <end position="98"/>
    </location>
</feature>
<evidence type="ECO:0000256" key="1">
    <source>
        <dbReference type="SAM" id="MobiDB-lite"/>
    </source>
</evidence>
<dbReference type="AlphaFoldDB" id="A0A2I0A4I9"/>